<evidence type="ECO:0000313" key="3">
    <source>
        <dbReference type="Proteomes" id="UP000010799"/>
    </source>
</evidence>
<reference evidence="2 3" key="1">
    <citation type="journal article" date="2012" name="Stand. Genomic Sci.">
        <title>Complete genome sequence of Liberibacter crescens BT-1.</title>
        <authorList>
            <person name="Leonard M.T."/>
            <person name="Fagen J.R."/>
            <person name="Davis-Richardson A.G."/>
            <person name="Davis M.J."/>
            <person name="Triplett E.W."/>
        </authorList>
    </citation>
    <scope>NUCLEOTIDE SEQUENCE [LARGE SCALE GENOMIC DNA]</scope>
    <source>
        <strain evidence="2 3">BT-1</strain>
    </source>
</reference>
<dbReference type="KEGG" id="lcc:B488_04890"/>
<dbReference type="eggNOG" id="COG3756">
    <property type="taxonomic scope" value="Bacteria"/>
</dbReference>
<dbReference type="STRING" id="1215343.B488_04890"/>
<protein>
    <submittedName>
        <fullName evidence="2">Uncharacterized protein</fullName>
    </submittedName>
</protein>
<evidence type="ECO:0000256" key="1">
    <source>
        <dbReference type="SAM" id="MobiDB-lite"/>
    </source>
</evidence>
<gene>
    <name evidence="2" type="ordered locus">B488_04890</name>
</gene>
<name>L0EVR4_LIBCB</name>
<feature type="compositionally biased region" description="Low complexity" evidence="1">
    <location>
        <begin position="107"/>
        <end position="119"/>
    </location>
</feature>
<proteinExistence type="predicted"/>
<evidence type="ECO:0000313" key="2">
    <source>
        <dbReference type="EMBL" id="AGA64481.1"/>
    </source>
</evidence>
<dbReference type="PATRIC" id="fig|1215343.11.peg.499"/>
<dbReference type="AlphaFoldDB" id="L0EVR4"/>
<feature type="compositionally biased region" description="Basic and acidic residues" evidence="1">
    <location>
        <begin position="93"/>
        <end position="106"/>
    </location>
</feature>
<accession>L0EVR4</accession>
<dbReference type="Proteomes" id="UP000010799">
    <property type="component" value="Chromosome"/>
</dbReference>
<dbReference type="HOGENOM" id="CLU_791792_0_0_5"/>
<keyword evidence="3" id="KW-1185">Reference proteome</keyword>
<sequence length="350" mass="40161">MREKCLPLDVKEICFSIGAKTKKQFDAVYKILDLFFDKRDDGWYNSRCEEDIEKFYAKSEKAKSAAAASVASRQSKVIHLNDDNDVDHFHEERSTVAEHSLNERSTNHNPITNNQNKNNKSSLRSDLSVSDFEDFDNHTDIKTSTNVDQNESRCIANAGQSLVFSAAISGEEPQQNGGKAHQKPKKKLVYPAAFEEAWQAYPTHPNMSKKQAFANWQKLDDEEKEACSKAIPHFVSYCRDNDITDHFVKHMCRFISDGLFEGYRNGYTPKVKPVLQGHDPPSRKEAAIREHKEFLRKLDLSLDGGNDEYKNTIELSREDYQSGKVHYIDRQENRGNEGRDLLHEEGQPFH</sequence>
<organism evidence="2 3">
    <name type="scientific">Liberibacter crescens (strain BT-1)</name>
    <dbReference type="NCBI Taxonomy" id="1215343"/>
    <lineage>
        <taxon>Bacteria</taxon>
        <taxon>Pseudomonadati</taxon>
        <taxon>Pseudomonadota</taxon>
        <taxon>Alphaproteobacteria</taxon>
        <taxon>Hyphomicrobiales</taxon>
        <taxon>Rhizobiaceae</taxon>
        <taxon>Liberibacter</taxon>
    </lineage>
</organism>
<dbReference type="EMBL" id="CP003789">
    <property type="protein sequence ID" value="AGA64481.1"/>
    <property type="molecule type" value="Genomic_DNA"/>
</dbReference>
<feature type="region of interest" description="Disordered" evidence="1">
    <location>
        <begin position="330"/>
        <end position="350"/>
    </location>
</feature>
<feature type="region of interest" description="Disordered" evidence="1">
    <location>
        <begin position="93"/>
        <end position="125"/>
    </location>
</feature>